<proteinExistence type="predicted"/>
<dbReference type="EMBL" id="CM023486">
    <property type="protein sequence ID" value="KAH6927331.1"/>
    <property type="molecule type" value="Genomic_DNA"/>
</dbReference>
<comment type="caution">
    <text evidence="1">The sequence shown here is derived from an EMBL/GenBank/DDBJ whole genome shotgun (WGS) entry which is preliminary data.</text>
</comment>
<dbReference type="Proteomes" id="UP000821845">
    <property type="component" value="Chromosome 6"/>
</dbReference>
<keyword evidence="2" id="KW-1185">Reference proteome</keyword>
<accession>A0ACB7RXA9</accession>
<protein>
    <submittedName>
        <fullName evidence="1">Uncharacterized protein</fullName>
    </submittedName>
</protein>
<reference evidence="1" key="1">
    <citation type="submission" date="2020-05" db="EMBL/GenBank/DDBJ databases">
        <title>Large-scale comparative analyses of tick genomes elucidate their genetic diversity and vector capacities.</title>
        <authorList>
            <person name="Jia N."/>
            <person name="Wang J."/>
            <person name="Shi W."/>
            <person name="Du L."/>
            <person name="Sun Y."/>
            <person name="Zhan W."/>
            <person name="Jiang J."/>
            <person name="Wang Q."/>
            <person name="Zhang B."/>
            <person name="Ji P."/>
            <person name="Sakyi L.B."/>
            <person name="Cui X."/>
            <person name="Yuan T."/>
            <person name="Jiang B."/>
            <person name="Yang W."/>
            <person name="Lam T.T.-Y."/>
            <person name="Chang Q."/>
            <person name="Ding S."/>
            <person name="Wang X."/>
            <person name="Zhu J."/>
            <person name="Ruan X."/>
            <person name="Zhao L."/>
            <person name="Wei J."/>
            <person name="Que T."/>
            <person name="Du C."/>
            <person name="Cheng J."/>
            <person name="Dai P."/>
            <person name="Han X."/>
            <person name="Huang E."/>
            <person name="Gao Y."/>
            <person name="Liu J."/>
            <person name="Shao H."/>
            <person name="Ye R."/>
            <person name="Li L."/>
            <person name="Wei W."/>
            <person name="Wang X."/>
            <person name="Wang C."/>
            <person name="Yang T."/>
            <person name="Huo Q."/>
            <person name="Li W."/>
            <person name="Guo W."/>
            <person name="Chen H."/>
            <person name="Zhou L."/>
            <person name="Ni X."/>
            <person name="Tian J."/>
            <person name="Zhou Y."/>
            <person name="Sheng Y."/>
            <person name="Liu T."/>
            <person name="Pan Y."/>
            <person name="Xia L."/>
            <person name="Li J."/>
            <person name="Zhao F."/>
            <person name="Cao W."/>
        </authorList>
    </citation>
    <scope>NUCLEOTIDE SEQUENCE</scope>
    <source>
        <strain evidence="1">Hyas-2018</strain>
    </source>
</reference>
<organism evidence="1 2">
    <name type="scientific">Hyalomma asiaticum</name>
    <name type="common">Tick</name>
    <dbReference type="NCBI Taxonomy" id="266040"/>
    <lineage>
        <taxon>Eukaryota</taxon>
        <taxon>Metazoa</taxon>
        <taxon>Ecdysozoa</taxon>
        <taxon>Arthropoda</taxon>
        <taxon>Chelicerata</taxon>
        <taxon>Arachnida</taxon>
        <taxon>Acari</taxon>
        <taxon>Parasitiformes</taxon>
        <taxon>Ixodida</taxon>
        <taxon>Ixodoidea</taxon>
        <taxon>Ixodidae</taxon>
        <taxon>Hyalomminae</taxon>
        <taxon>Hyalomma</taxon>
    </lineage>
</organism>
<sequence length="343" mass="37217">MGATKEPGSPQTVQPPKQTTPSPTSSPFFLNRPSSLMSKTRSPFLSYLSKNSSPPKTPTTPSPPSPAKSAGRDMNVKQLTLSGTSRKTQDANQSSPEPSSPQSSPQTSPQTTPPAVPPPPPPLTYSSRVLEQGSTRQPSAINDANDFAQTPSFSRAGARVTLDSEGKVIYSSNSLGRHRDGYTMASGSAGLLGKCMTLPASMHPAPGSNQHAYVRLDPSGKVETYTSSTIPRNTILRIRCADVSRYEASTFEVQGWNVHAEQSSKQHIHTECKAPVSIVGKEHAPACYVGAHSWHHVWQEHTSSCCVRISKQSVIRENDSSSTTRIHFYSIFQQAIRYKHSYL</sequence>
<name>A0ACB7RXA9_HYAAI</name>
<evidence type="ECO:0000313" key="2">
    <source>
        <dbReference type="Proteomes" id="UP000821845"/>
    </source>
</evidence>
<gene>
    <name evidence="1" type="ORF">HPB50_001815</name>
</gene>
<evidence type="ECO:0000313" key="1">
    <source>
        <dbReference type="EMBL" id="KAH6927331.1"/>
    </source>
</evidence>